<accession>A0A4Z1CDD8</accession>
<dbReference type="EMBL" id="SRPG01000048">
    <property type="protein sequence ID" value="TGN62339.1"/>
    <property type="molecule type" value="Genomic_DNA"/>
</dbReference>
<feature type="domain" description="Rcc01698-like C-terminal" evidence="2">
    <location>
        <begin position="901"/>
        <end position="1000"/>
    </location>
</feature>
<dbReference type="InterPro" id="IPR032876">
    <property type="entry name" value="J_dom"/>
</dbReference>
<dbReference type="OrthoDB" id="4519042at2"/>
<protein>
    <submittedName>
        <fullName evidence="3">Uncharacterized protein</fullName>
    </submittedName>
</protein>
<dbReference type="Proteomes" id="UP000297972">
    <property type="component" value="Unassembled WGS sequence"/>
</dbReference>
<proteinExistence type="predicted"/>
<gene>
    <name evidence="3" type="ORF">E4L95_07075</name>
</gene>
<dbReference type="RefSeq" id="WP_135817008.1">
    <property type="nucleotide sequence ID" value="NZ_SRPG01000048.1"/>
</dbReference>
<evidence type="ECO:0000259" key="1">
    <source>
        <dbReference type="Pfam" id="PF13550"/>
    </source>
</evidence>
<reference evidence="3 4" key="1">
    <citation type="submission" date="2019-03" db="EMBL/GenBank/DDBJ databases">
        <authorList>
            <person name="Li J."/>
        </authorList>
    </citation>
    <scope>NUCLEOTIDE SEQUENCE [LARGE SCALE GENOMIC DNA]</scope>
    <source>
        <strain evidence="3 4">3058</strain>
    </source>
</reference>
<evidence type="ECO:0000313" key="3">
    <source>
        <dbReference type="EMBL" id="TGN62339.1"/>
    </source>
</evidence>
<evidence type="ECO:0000313" key="4">
    <source>
        <dbReference type="Proteomes" id="UP000297972"/>
    </source>
</evidence>
<dbReference type="AlphaFoldDB" id="A0A4Z1CDD8"/>
<evidence type="ECO:0000259" key="2">
    <source>
        <dbReference type="Pfam" id="PF23666"/>
    </source>
</evidence>
<dbReference type="Pfam" id="PF23666">
    <property type="entry name" value="Rcc01698_C"/>
    <property type="match status" value="1"/>
</dbReference>
<dbReference type="Pfam" id="PF13550">
    <property type="entry name" value="Phage-tail_3"/>
    <property type="match status" value="1"/>
</dbReference>
<organism evidence="3 4">
    <name type="scientific">Paracoccus liaowanqingii</name>
    <dbReference type="NCBI Taxonomy" id="2560053"/>
    <lineage>
        <taxon>Bacteria</taxon>
        <taxon>Pseudomonadati</taxon>
        <taxon>Pseudomonadota</taxon>
        <taxon>Alphaproteobacteria</taxon>
        <taxon>Rhodobacterales</taxon>
        <taxon>Paracoccaceae</taxon>
        <taxon>Paracoccus</taxon>
    </lineage>
</organism>
<keyword evidence="4" id="KW-1185">Reference proteome</keyword>
<comment type="caution">
    <text evidence="3">The sequence shown here is derived from an EMBL/GenBank/DDBJ whole genome shotgun (WGS) entry which is preliminary data.</text>
</comment>
<sequence>MAVLAVAGVGAWGSAAMGFGWQAGWLVGSTVGSLLFNKTPDQEGPRLSDLTVTSSAYGAPIPIGYGTIRMAGNIIWSAGIREDKSSERVGKGGGQKVTSYTYFASFAIAFSEGQAQDVLRLWADGKLIYDKRGTGTSVAKSSFKMRFYPGSETQLPDPLIEAVEGAGNVPAHRGLCYLVFEDLALGDFGNRIPNITAEITFAGSALKPWQSVDVISTTEGGLFTSYQSDELAVDWTRGAAYFVTSNAGWGLRRINLRTMKEDRQQLMVDVVAAPPSDGPHSLFAGTDGYLYMSLGGAANTVPVIRVEPDSLREVARFGVVNYYSLTNTTTSFANVMLMGMVTTFGPRGRRDFLLTGSLFDDVGLLDTDGLTYVWGAGAAAEIDEQQVCGVVGGATDAGFGDGWVLGSARTSTNHTSAGLYRIRVSAGARYDPTLGQTIGVSFEKRKAFAPSEIEPGATGFYSSAAELSYDPTDDSVIFQVRISDAGKPGTIYTVKWRDGFGIVWKTRVPITSIYAKRSCAPRLQAGRWALLAGRRVIQLDTSTGALVYDEQWPPEVSVRGFQHYDSVSDSIIVSTISAGILRLSLNRSGGEGAVVGSILSDLCGRAGLAPGDVETAELSDMVPGYVIARPSSVRATIEPLAQAFFCDGVESDDQLKFRERGRAPVATLDADLLVPLDGSTGETWREQRTQEVELPERVNVIHMDADLDYRQGAQLQKRAAMPFPTMSSRNQLSVELPMAITSNTAKSIAAKALYSAWIERSRHEARLPSDYLLLEPTDVIDVTLPTGAMLRTRIERIDVGADYSLSLRAVSQEAASYTAELVADGGNGRPSQVLAGEPFTRLILPDLPLLRDIDDTAGVGSRLYLMAGGYGDPNWPGASVYRSRDNAVWEMTRRLGREIAYGATVKPLGDPAAVFATDEVNELHVFMTTGADRLESVTQEAMLNGANAALLIKASGEPEIIQFREVTPLAGGGFVLRGLLRGRRGTDVFAFGHQAGETFVLLEPAAMEGLTLALADLGVSRYWRAVGGGQLFDDADTITRTNTGRDLMPYAVAQPRASVSGGNIVLSWIRRTRLGGELRDGTGTVPLSEASEAYEVDILAGPGGAVLRTLSASSLTVTYSSADIAVDFGSLPATLSMVIHQMSAVIGRGLPRAVTLEIA</sequence>
<name>A0A4Z1CDD8_9RHOB</name>
<feature type="domain" description="Tip attachment protein J" evidence="1">
    <location>
        <begin position="629"/>
        <end position="797"/>
    </location>
</feature>
<dbReference type="InterPro" id="IPR056490">
    <property type="entry name" value="Rcc01698_C"/>
</dbReference>